<protein>
    <submittedName>
        <fullName evidence="1">Uncharacterized protein</fullName>
    </submittedName>
</protein>
<evidence type="ECO:0000313" key="1">
    <source>
        <dbReference type="EMBL" id="MBB6506853.1"/>
    </source>
</evidence>
<dbReference type="EMBL" id="JACHBU010000001">
    <property type="protein sequence ID" value="MBB6506853.1"/>
    <property type="molecule type" value="Genomic_DNA"/>
</dbReference>
<accession>A0A7X0MRW0</accession>
<organism evidence="1 2">
    <name type="scientific">Rhizobium soli</name>
    <dbReference type="NCBI Taxonomy" id="424798"/>
    <lineage>
        <taxon>Bacteria</taxon>
        <taxon>Pseudomonadati</taxon>
        <taxon>Pseudomonadota</taxon>
        <taxon>Alphaproteobacteria</taxon>
        <taxon>Hyphomicrobiales</taxon>
        <taxon>Rhizobiaceae</taxon>
        <taxon>Rhizobium/Agrobacterium group</taxon>
        <taxon>Rhizobium</taxon>
    </lineage>
</organism>
<evidence type="ECO:0000313" key="2">
    <source>
        <dbReference type="Proteomes" id="UP000585437"/>
    </source>
</evidence>
<dbReference type="Proteomes" id="UP000585437">
    <property type="component" value="Unassembled WGS sequence"/>
</dbReference>
<sequence length="65" mass="6911">MIGFKNTHNQPVYVNQAQVLYVTTYEEDVSVIALAVTGAGGKPVTIHVRGSVDLVQSKLAGTAPR</sequence>
<reference evidence="1 2" key="1">
    <citation type="submission" date="2020-08" db="EMBL/GenBank/DDBJ databases">
        <title>The Agave Microbiome: Exploring the role of microbial communities in plant adaptations to desert environments.</title>
        <authorList>
            <person name="Partida-Martinez L.P."/>
        </authorList>
    </citation>
    <scope>NUCLEOTIDE SEQUENCE [LARGE SCALE GENOMIC DNA]</scope>
    <source>
        <strain evidence="1 2">AS3.12</strain>
    </source>
</reference>
<name>A0A7X0MRW0_9HYPH</name>
<comment type="caution">
    <text evidence="1">The sequence shown here is derived from an EMBL/GenBank/DDBJ whole genome shotgun (WGS) entry which is preliminary data.</text>
</comment>
<dbReference type="RefSeq" id="WP_062456430.1">
    <property type="nucleotide sequence ID" value="NZ_JACHBU010000001.1"/>
</dbReference>
<gene>
    <name evidence="1" type="ORF">F4695_000172</name>
</gene>
<proteinExistence type="predicted"/>
<keyword evidence="2" id="KW-1185">Reference proteome</keyword>
<dbReference type="AlphaFoldDB" id="A0A7X0MRW0"/>